<evidence type="ECO:0000256" key="3">
    <source>
        <dbReference type="ARBA" id="ARBA00022692"/>
    </source>
</evidence>
<feature type="transmembrane region" description="Helical" evidence="6">
    <location>
        <begin position="94"/>
        <end position="119"/>
    </location>
</feature>
<feature type="transmembrane region" description="Helical" evidence="6">
    <location>
        <begin position="6"/>
        <end position="27"/>
    </location>
</feature>
<name>A0A7L5JSN0_9BACT</name>
<comment type="subcellular location">
    <subcellularLocation>
        <location evidence="1">Cell membrane</location>
        <topology evidence="1">Multi-pass membrane protein</topology>
    </subcellularLocation>
</comment>
<evidence type="ECO:0000256" key="4">
    <source>
        <dbReference type="ARBA" id="ARBA00022989"/>
    </source>
</evidence>
<dbReference type="SUPFAM" id="SSF81342">
    <property type="entry name" value="Transmembrane di-heme cytochromes"/>
    <property type="match status" value="1"/>
</dbReference>
<dbReference type="GO" id="GO:0009055">
    <property type="term" value="F:electron transfer activity"/>
    <property type="evidence" value="ECO:0007669"/>
    <property type="project" value="InterPro"/>
</dbReference>
<feature type="transmembrane region" description="Helical" evidence="6">
    <location>
        <begin position="146"/>
        <end position="164"/>
    </location>
</feature>
<dbReference type="Pfam" id="PF01292">
    <property type="entry name" value="Ni_hydr_CYTB"/>
    <property type="match status" value="1"/>
</dbReference>
<evidence type="ECO:0000313" key="9">
    <source>
        <dbReference type="Proteomes" id="UP000509513"/>
    </source>
</evidence>
<evidence type="ECO:0000256" key="2">
    <source>
        <dbReference type="ARBA" id="ARBA00022475"/>
    </source>
</evidence>
<protein>
    <submittedName>
        <fullName evidence="8">Cytochrome b</fullName>
    </submittedName>
</protein>
<proteinExistence type="predicted"/>
<dbReference type="InterPro" id="IPR011577">
    <property type="entry name" value="Cyt_b561_bac/Ni-Hgenase"/>
</dbReference>
<evidence type="ECO:0000256" key="6">
    <source>
        <dbReference type="SAM" id="Phobius"/>
    </source>
</evidence>
<dbReference type="AlphaFoldDB" id="A0A7L5JSN0"/>
<dbReference type="PANTHER" id="PTHR30485">
    <property type="entry name" value="NI/FE-HYDROGENASE 1 B-TYPE CYTOCHROME SUBUNIT"/>
    <property type="match status" value="1"/>
</dbReference>
<dbReference type="InterPro" id="IPR051542">
    <property type="entry name" value="Hydrogenase_cytochrome"/>
</dbReference>
<keyword evidence="4 6" id="KW-1133">Transmembrane helix</keyword>
<dbReference type="GO" id="GO:0005886">
    <property type="term" value="C:plasma membrane"/>
    <property type="evidence" value="ECO:0007669"/>
    <property type="project" value="UniProtKB-SubCell"/>
</dbReference>
<keyword evidence="5 6" id="KW-0472">Membrane</keyword>
<dbReference type="Proteomes" id="UP000509513">
    <property type="component" value="Chromosome"/>
</dbReference>
<feature type="domain" description="Cytochrome b561 bacterial/Ni-hydrogenase" evidence="7">
    <location>
        <begin position="7"/>
        <end position="181"/>
    </location>
</feature>
<organism evidence="8 9">
    <name type="scientific">Aliarcobacter cibarius</name>
    <dbReference type="NCBI Taxonomy" id="255507"/>
    <lineage>
        <taxon>Bacteria</taxon>
        <taxon>Pseudomonadati</taxon>
        <taxon>Campylobacterota</taxon>
        <taxon>Epsilonproteobacteria</taxon>
        <taxon>Campylobacterales</taxon>
        <taxon>Arcobacteraceae</taxon>
        <taxon>Aliarcobacter</taxon>
    </lineage>
</organism>
<dbReference type="InterPro" id="IPR016174">
    <property type="entry name" value="Di-haem_cyt_TM"/>
</dbReference>
<feature type="transmembrane region" description="Helical" evidence="6">
    <location>
        <begin position="39"/>
        <end position="57"/>
    </location>
</feature>
<dbReference type="RefSeq" id="WP_024774284.1">
    <property type="nucleotide sequence ID" value="NZ_CP054051.1"/>
</dbReference>
<keyword evidence="3 6" id="KW-0812">Transmembrane</keyword>
<dbReference type="GO" id="GO:0022904">
    <property type="term" value="P:respiratory electron transport chain"/>
    <property type="evidence" value="ECO:0007669"/>
    <property type="project" value="InterPro"/>
</dbReference>
<evidence type="ECO:0000259" key="7">
    <source>
        <dbReference type="Pfam" id="PF01292"/>
    </source>
</evidence>
<gene>
    <name evidence="8" type="ORF">ACBT_2305</name>
</gene>
<evidence type="ECO:0000256" key="1">
    <source>
        <dbReference type="ARBA" id="ARBA00004651"/>
    </source>
</evidence>
<dbReference type="PANTHER" id="PTHR30485:SF2">
    <property type="entry name" value="BLL0597 PROTEIN"/>
    <property type="match status" value="1"/>
</dbReference>
<evidence type="ECO:0000313" key="8">
    <source>
        <dbReference type="EMBL" id="QKJ28185.1"/>
    </source>
</evidence>
<dbReference type="KEGG" id="acib:ACBT_2305"/>
<evidence type="ECO:0000256" key="5">
    <source>
        <dbReference type="ARBA" id="ARBA00023136"/>
    </source>
</evidence>
<dbReference type="Gene3D" id="1.20.950.20">
    <property type="entry name" value="Transmembrane di-heme cytochromes, Chain C"/>
    <property type="match status" value="1"/>
</dbReference>
<feature type="transmembrane region" description="Helical" evidence="6">
    <location>
        <begin position="199"/>
        <end position="217"/>
    </location>
</feature>
<accession>A0A7L5JSN0</accession>
<keyword evidence="2" id="KW-1003">Cell membrane</keyword>
<dbReference type="GO" id="GO:0020037">
    <property type="term" value="F:heme binding"/>
    <property type="evidence" value="ECO:0007669"/>
    <property type="project" value="TreeGrafter"/>
</dbReference>
<reference evidence="8 9" key="1">
    <citation type="submission" date="2020-05" db="EMBL/GenBank/DDBJ databases">
        <title>Complete genome sequencing of Campylobacter and Arcobacter type strains.</title>
        <authorList>
            <person name="Miller W.G."/>
            <person name="Yee E."/>
        </authorList>
    </citation>
    <scope>NUCLEOTIDE SEQUENCE [LARGE SCALE GENOMIC DNA]</scope>
    <source>
        <strain evidence="8 9">LMG 21996</strain>
    </source>
</reference>
<sequence>MQKSYIWSLPTRVFHLLFALFILLAFLTDDDKLLNYHAIIGYSILILLVFRVCWGYFGPKYSLFKDFPANKNEAKEFLKNIFDDKQKYIGHNPLASYVMITMLVVTFIVIVTGVLAYGIQEGKGIASFLNDSFFKNMKLFKEIHEFFANFLIFLIVAHLAGIAVDRLLHKKHETLNSIATGYKMTVEDESIKVSFFQKLFAIFMFIVFIAFLIFNLYKPDNALVASKYEAIDYKTQNVAFVNECASCHTLYPTKFIA</sequence>
<dbReference type="EMBL" id="CP054051">
    <property type="protein sequence ID" value="QKJ28185.1"/>
    <property type="molecule type" value="Genomic_DNA"/>
</dbReference>